<organism evidence="2 3">
    <name type="scientific">Gigaspora rosea</name>
    <dbReference type="NCBI Taxonomy" id="44941"/>
    <lineage>
        <taxon>Eukaryota</taxon>
        <taxon>Fungi</taxon>
        <taxon>Fungi incertae sedis</taxon>
        <taxon>Mucoromycota</taxon>
        <taxon>Glomeromycotina</taxon>
        <taxon>Glomeromycetes</taxon>
        <taxon>Diversisporales</taxon>
        <taxon>Gigasporaceae</taxon>
        <taxon>Gigaspora</taxon>
    </lineage>
</organism>
<dbReference type="Proteomes" id="UP000266673">
    <property type="component" value="Unassembled WGS sequence"/>
</dbReference>
<proteinExistence type="predicted"/>
<sequence length="127" mass="14911">MANDRKSEFVRYIPQVKVEIEGMLKIIVLDISGTTKLVKKKEKEDNETDEDWESEDEERNIPKTDELDTKRGKVKKMTAAYQDDWSCPILTDLMKKTSKFVWGREQKEAFKKLKEMLLEEVVLKGPE</sequence>
<accession>A0A397UK57</accession>
<reference evidence="2 3" key="1">
    <citation type="submission" date="2018-06" db="EMBL/GenBank/DDBJ databases">
        <title>Comparative genomics reveals the genomic features of Rhizophagus irregularis, R. cerebriforme, R. diaphanum and Gigaspora rosea, and their symbiotic lifestyle signature.</title>
        <authorList>
            <person name="Morin E."/>
            <person name="San Clemente H."/>
            <person name="Chen E.C.H."/>
            <person name="De La Providencia I."/>
            <person name="Hainaut M."/>
            <person name="Kuo A."/>
            <person name="Kohler A."/>
            <person name="Murat C."/>
            <person name="Tang N."/>
            <person name="Roy S."/>
            <person name="Loubradou J."/>
            <person name="Henrissat B."/>
            <person name="Grigoriev I.V."/>
            <person name="Corradi N."/>
            <person name="Roux C."/>
            <person name="Martin F.M."/>
        </authorList>
    </citation>
    <scope>NUCLEOTIDE SEQUENCE [LARGE SCALE GENOMIC DNA]</scope>
    <source>
        <strain evidence="2 3">DAOM 194757</strain>
    </source>
</reference>
<evidence type="ECO:0000313" key="3">
    <source>
        <dbReference type="Proteomes" id="UP000266673"/>
    </source>
</evidence>
<feature type="region of interest" description="Disordered" evidence="1">
    <location>
        <begin position="39"/>
        <end position="73"/>
    </location>
</feature>
<protein>
    <recommendedName>
        <fullName evidence="4">Reverse transcriptase/retrotransposon-derived protein RNase H-like domain-containing protein</fullName>
    </recommendedName>
</protein>
<feature type="compositionally biased region" description="Basic and acidic residues" evidence="1">
    <location>
        <begin position="59"/>
        <end position="71"/>
    </location>
</feature>
<dbReference type="InterPro" id="IPR043502">
    <property type="entry name" value="DNA/RNA_pol_sf"/>
</dbReference>
<dbReference type="AlphaFoldDB" id="A0A397UK57"/>
<dbReference type="SUPFAM" id="SSF56672">
    <property type="entry name" value="DNA/RNA polymerases"/>
    <property type="match status" value="1"/>
</dbReference>
<dbReference type="EMBL" id="QKWP01001223">
    <property type="protein sequence ID" value="RIB10662.1"/>
    <property type="molecule type" value="Genomic_DNA"/>
</dbReference>
<evidence type="ECO:0000256" key="1">
    <source>
        <dbReference type="SAM" id="MobiDB-lite"/>
    </source>
</evidence>
<dbReference type="InterPro" id="IPR043128">
    <property type="entry name" value="Rev_trsase/Diguanyl_cyclase"/>
</dbReference>
<feature type="compositionally biased region" description="Acidic residues" evidence="1">
    <location>
        <begin position="45"/>
        <end position="58"/>
    </location>
</feature>
<gene>
    <name evidence="2" type="ORF">C2G38_2205504</name>
</gene>
<name>A0A397UK57_9GLOM</name>
<comment type="caution">
    <text evidence="2">The sequence shown here is derived from an EMBL/GenBank/DDBJ whole genome shotgun (WGS) entry which is preliminary data.</text>
</comment>
<evidence type="ECO:0008006" key="4">
    <source>
        <dbReference type="Google" id="ProtNLM"/>
    </source>
</evidence>
<dbReference type="Gene3D" id="3.30.70.270">
    <property type="match status" value="1"/>
</dbReference>
<keyword evidence="3" id="KW-1185">Reference proteome</keyword>
<evidence type="ECO:0000313" key="2">
    <source>
        <dbReference type="EMBL" id="RIB10662.1"/>
    </source>
</evidence>